<dbReference type="Gene3D" id="3.40.109.10">
    <property type="entry name" value="NADH Oxidase"/>
    <property type="match status" value="1"/>
</dbReference>
<dbReference type="InterPro" id="IPR000415">
    <property type="entry name" value="Nitroreductase-like"/>
</dbReference>
<proteinExistence type="predicted"/>
<comment type="caution">
    <text evidence="1">The sequence shown here is derived from an EMBL/GenBank/DDBJ whole genome shotgun (WGS) entry which is preliminary data.</text>
</comment>
<evidence type="ECO:0000313" key="2">
    <source>
        <dbReference type="Proteomes" id="UP001602245"/>
    </source>
</evidence>
<sequence length="319" mass="34648">MPTDSPSYVPVARPIDARTSTEALYRAVSAARYAPSADNAQPWQWRLSDDGLDLFLEPGRMAHAGDPDGRLAQIGCGAALQHARLALAAQGWRATTTRQPDDADPDHLARLRIDAVAPIGRRAAHGAQNIRLRHTDPRPVTGGPLRSADLAALRTAVEDEGVRLHVLRPDEILRLVLASEPTHEVDPVEAQWYDELARWAGRDRIAGAGGDLGLPRQAAAHDRAATFAVLFGPGDERADWLRAGEALSAAWLVATAMDVSVLPFSAPIERLPARQSLRRTFADLGHPYLAMRLGHQHGPAVAPRSPRLPIDRILQVRGR</sequence>
<gene>
    <name evidence="1" type="ORF">ACFY35_09375</name>
</gene>
<dbReference type="RefSeq" id="WP_020518297.1">
    <property type="nucleotide sequence ID" value="NZ_JBIAZU010000002.1"/>
</dbReference>
<keyword evidence="2" id="KW-1185">Reference proteome</keyword>
<protein>
    <submittedName>
        <fullName evidence="1">Nitroreductase</fullName>
    </submittedName>
</protein>
<evidence type="ECO:0000313" key="1">
    <source>
        <dbReference type="EMBL" id="MFF5289638.1"/>
    </source>
</evidence>
<organism evidence="1 2">
    <name type="scientific">Paractinoplanes globisporus</name>
    <dbReference type="NCBI Taxonomy" id="113565"/>
    <lineage>
        <taxon>Bacteria</taxon>
        <taxon>Bacillati</taxon>
        <taxon>Actinomycetota</taxon>
        <taxon>Actinomycetes</taxon>
        <taxon>Micromonosporales</taxon>
        <taxon>Micromonosporaceae</taxon>
        <taxon>Paractinoplanes</taxon>
    </lineage>
</organism>
<accession>A0ABW6W965</accession>
<dbReference type="Proteomes" id="UP001602245">
    <property type="component" value="Unassembled WGS sequence"/>
</dbReference>
<dbReference type="SUPFAM" id="SSF55469">
    <property type="entry name" value="FMN-dependent nitroreductase-like"/>
    <property type="match status" value="2"/>
</dbReference>
<name>A0ABW6W965_9ACTN</name>
<dbReference type="EMBL" id="JBIAZU010000002">
    <property type="protein sequence ID" value="MFF5289638.1"/>
    <property type="molecule type" value="Genomic_DNA"/>
</dbReference>
<reference evidence="1 2" key="1">
    <citation type="submission" date="2024-10" db="EMBL/GenBank/DDBJ databases">
        <title>The Natural Products Discovery Center: Release of the First 8490 Sequenced Strains for Exploring Actinobacteria Biosynthetic Diversity.</title>
        <authorList>
            <person name="Kalkreuter E."/>
            <person name="Kautsar S.A."/>
            <person name="Yang D."/>
            <person name="Bader C.D."/>
            <person name="Teijaro C.N."/>
            <person name="Fluegel L."/>
            <person name="Davis C.M."/>
            <person name="Simpson J.R."/>
            <person name="Lauterbach L."/>
            <person name="Steele A.D."/>
            <person name="Gui C."/>
            <person name="Meng S."/>
            <person name="Li G."/>
            <person name="Viehrig K."/>
            <person name="Ye F."/>
            <person name="Su P."/>
            <person name="Kiefer A.F."/>
            <person name="Nichols A."/>
            <person name="Cepeda A.J."/>
            <person name="Yan W."/>
            <person name="Fan B."/>
            <person name="Jiang Y."/>
            <person name="Adhikari A."/>
            <person name="Zheng C.-J."/>
            <person name="Schuster L."/>
            <person name="Cowan T.M."/>
            <person name="Smanski M.J."/>
            <person name="Chevrette M.G."/>
            <person name="De Carvalho L.P.S."/>
            <person name="Shen B."/>
        </authorList>
    </citation>
    <scope>NUCLEOTIDE SEQUENCE [LARGE SCALE GENOMIC DNA]</scope>
    <source>
        <strain evidence="1 2">NPDC000087</strain>
    </source>
</reference>